<feature type="region of interest" description="Disordered" evidence="2">
    <location>
        <begin position="66"/>
        <end position="91"/>
    </location>
</feature>
<dbReference type="EMBL" id="SHME01000002">
    <property type="protein sequence ID" value="TAA20480.1"/>
    <property type="molecule type" value="Genomic_DNA"/>
</dbReference>
<sequence>MGISCGISATNTASPTSAPCGWPVAASVRSTRSSPAMAGARRCKVERRPCDRSVISCPTISPSAASVKYRQAESTGRSHQKRPPSPAAMIPISSCPMRATWRWPSTHMPMRSAPRSRGSVRWWNGSAGASSCTGPKQDCSIAHHDHDARADTVWLSQGGTLRSSGLAACMGRFQAGGSAPNLARFRSWRSRRRASLLATADRPHAALPLTESAPMKRLLILLSLGFFLVLHDRPAAAAVPDPLAPGEHSFVSNGVRLWYKVSGHGPVALLPTPGWGPSAEYLFLSLQPLERDFAIVYLDTRATGRSQVPAAEAVTMEDFVDDLDNLRRHLKLDQPWFIGHSMGGTQILEYSLRHPQHVRGLLLLAAAITNNAPDAARQAEVERQVMQQVESRRGRPGFETALKAFKGDPPPTTDAEFKAQILATVPIEMYDMSKAVNGKDAFEQVRFSLVAFQRFVAGVRTDLAPALPRIQVPALVVAGADDVEVPWQQTLSLHRGLAHSKLILIPNAGHFAWLEQPDAWFQQVHDFLPAVGYRADAP</sequence>
<keyword evidence="5" id="KW-1185">Reference proteome</keyword>
<keyword evidence="1 4" id="KW-0378">Hydrolase</keyword>
<gene>
    <name evidence="4" type="ORF">EA658_05845</name>
</gene>
<accession>A0ABY1WEX3</accession>
<dbReference type="InterPro" id="IPR000073">
    <property type="entry name" value="AB_hydrolase_1"/>
</dbReference>
<reference evidence="4 5" key="1">
    <citation type="submission" date="2019-02" db="EMBL/GenBank/DDBJ databases">
        <title>WGS of Pseudoxanthomonas species novum from clinical isolates.</title>
        <authorList>
            <person name="Bernier A.-M."/>
            <person name="Bernard K."/>
            <person name="Vachon A."/>
        </authorList>
    </citation>
    <scope>NUCLEOTIDE SEQUENCE [LARGE SCALE GENOMIC DNA]</scope>
    <source>
        <strain evidence="5">NML 170316</strain>
    </source>
</reference>
<feature type="compositionally biased region" description="Polar residues" evidence="2">
    <location>
        <begin position="7"/>
        <end position="17"/>
    </location>
</feature>
<protein>
    <submittedName>
        <fullName evidence="4">Alpha/beta hydrolase</fullName>
    </submittedName>
</protein>
<evidence type="ECO:0000256" key="2">
    <source>
        <dbReference type="SAM" id="MobiDB-lite"/>
    </source>
</evidence>
<evidence type="ECO:0000313" key="4">
    <source>
        <dbReference type="EMBL" id="TAA20480.1"/>
    </source>
</evidence>
<comment type="caution">
    <text evidence="4">The sequence shown here is derived from an EMBL/GenBank/DDBJ whole genome shotgun (WGS) entry which is preliminary data.</text>
</comment>
<dbReference type="SUPFAM" id="SSF53474">
    <property type="entry name" value="alpha/beta-Hydrolases"/>
    <property type="match status" value="1"/>
</dbReference>
<dbReference type="Proteomes" id="UP000293089">
    <property type="component" value="Unassembled WGS sequence"/>
</dbReference>
<organism evidence="4 5">
    <name type="scientific">Pseudoxanthomonas winnipegensis</name>
    <dbReference type="NCBI Taxonomy" id="2480810"/>
    <lineage>
        <taxon>Bacteria</taxon>
        <taxon>Pseudomonadati</taxon>
        <taxon>Pseudomonadota</taxon>
        <taxon>Gammaproteobacteria</taxon>
        <taxon>Lysobacterales</taxon>
        <taxon>Lysobacteraceae</taxon>
        <taxon>Pseudoxanthomonas</taxon>
    </lineage>
</organism>
<evidence type="ECO:0000313" key="5">
    <source>
        <dbReference type="Proteomes" id="UP000293089"/>
    </source>
</evidence>
<evidence type="ECO:0000259" key="3">
    <source>
        <dbReference type="Pfam" id="PF00561"/>
    </source>
</evidence>
<proteinExistence type="predicted"/>
<dbReference type="Gene3D" id="3.40.50.1820">
    <property type="entry name" value="alpha/beta hydrolase"/>
    <property type="match status" value="1"/>
</dbReference>
<name>A0ABY1WEX3_9GAMM</name>
<evidence type="ECO:0000256" key="1">
    <source>
        <dbReference type="ARBA" id="ARBA00022801"/>
    </source>
</evidence>
<dbReference type="InterPro" id="IPR050266">
    <property type="entry name" value="AB_hydrolase_sf"/>
</dbReference>
<feature type="region of interest" description="Disordered" evidence="2">
    <location>
        <begin position="1"/>
        <end position="20"/>
    </location>
</feature>
<dbReference type="InterPro" id="IPR029058">
    <property type="entry name" value="AB_hydrolase_fold"/>
</dbReference>
<dbReference type="PANTHER" id="PTHR43798:SF31">
    <property type="entry name" value="AB HYDROLASE SUPERFAMILY PROTEIN YCLE"/>
    <property type="match status" value="1"/>
</dbReference>
<dbReference type="GO" id="GO:0016787">
    <property type="term" value="F:hydrolase activity"/>
    <property type="evidence" value="ECO:0007669"/>
    <property type="project" value="UniProtKB-KW"/>
</dbReference>
<feature type="domain" description="AB hydrolase-1" evidence="3">
    <location>
        <begin position="286"/>
        <end position="516"/>
    </location>
</feature>
<dbReference type="PANTHER" id="PTHR43798">
    <property type="entry name" value="MONOACYLGLYCEROL LIPASE"/>
    <property type="match status" value="1"/>
</dbReference>
<dbReference type="Pfam" id="PF00561">
    <property type="entry name" value="Abhydrolase_1"/>
    <property type="match status" value="1"/>
</dbReference>